<evidence type="ECO:0000256" key="2">
    <source>
        <dbReference type="ARBA" id="ARBA00022692"/>
    </source>
</evidence>
<evidence type="ECO:0000256" key="5">
    <source>
        <dbReference type="HAMAP-Rule" id="MF_00445"/>
    </source>
</evidence>
<feature type="transmembrane region" description="Helical" evidence="5">
    <location>
        <begin position="105"/>
        <end position="122"/>
    </location>
</feature>
<feature type="transmembrane region" description="Helical" evidence="5">
    <location>
        <begin position="35"/>
        <end position="54"/>
    </location>
</feature>
<dbReference type="InterPro" id="IPR010096">
    <property type="entry name" value="NADH-Q_OxRdtase_suN/2"/>
</dbReference>
<keyword evidence="4 5" id="KW-0472">Membrane</keyword>
<dbReference type="GO" id="GO:0008137">
    <property type="term" value="F:NADH dehydrogenase (ubiquinone) activity"/>
    <property type="evidence" value="ECO:0007669"/>
    <property type="project" value="InterPro"/>
</dbReference>
<dbReference type="NCBIfam" id="NF004439">
    <property type="entry name" value="PRK05777.1-1"/>
    <property type="match status" value="1"/>
</dbReference>
<dbReference type="Proteomes" id="UP000000504">
    <property type="component" value="Chromosome"/>
</dbReference>
<accession>F7XX97</accession>
<evidence type="ECO:0000313" key="9">
    <source>
        <dbReference type="Proteomes" id="UP000000504"/>
    </source>
</evidence>
<dbReference type="EC" id="7.1.1.-" evidence="5"/>
<comment type="similarity">
    <text evidence="5">Belongs to the complex I subunit 2 family.</text>
</comment>
<feature type="transmembrane region" description="Helical" evidence="5">
    <location>
        <begin position="201"/>
        <end position="226"/>
    </location>
</feature>
<dbReference type="GO" id="GO:0042773">
    <property type="term" value="P:ATP synthesis coupled electron transport"/>
    <property type="evidence" value="ECO:0007669"/>
    <property type="project" value="InterPro"/>
</dbReference>
<keyword evidence="5" id="KW-1003">Cell membrane</keyword>
<feature type="transmembrane region" description="Helical" evidence="5">
    <location>
        <begin position="238"/>
        <end position="261"/>
    </location>
</feature>
<evidence type="ECO:0000259" key="7">
    <source>
        <dbReference type="Pfam" id="PF00361"/>
    </source>
</evidence>
<dbReference type="HAMAP" id="MF_00445">
    <property type="entry name" value="NDH1_NuoN_1"/>
    <property type="match status" value="1"/>
</dbReference>
<keyword evidence="5" id="KW-0830">Ubiquinone</keyword>
<feature type="transmembrane region" description="Helical" evidence="5">
    <location>
        <begin position="372"/>
        <end position="394"/>
    </location>
</feature>
<feature type="transmembrane region" description="Helical" evidence="5">
    <location>
        <begin position="128"/>
        <end position="147"/>
    </location>
</feature>
<comment type="catalytic activity">
    <reaction evidence="5">
        <text>a quinone + NADH + 5 H(+)(in) = a quinol + NAD(+) + 4 H(+)(out)</text>
        <dbReference type="Rhea" id="RHEA:57888"/>
        <dbReference type="ChEBI" id="CHEBI:15378"/>
        <dbReference type="ChEBI" id="CHEBI:24646"/>
        <dbReference type="ChEBI" id="CHEBI:57540"/>
        <dbReference type="ChEBI" id="CHEBI:57945"/>
        <dbReference type="ChEBI" id="CHEBI:132124"/>
    </reaction>
</comment>
<feature type="domain" description="NADH:quinone oxidoreductase/Mrp antiporter transmembrane" evidence="7">
    <location>
        <begin position="122"/>
        <end position="421"/>
    </location>
</feature>
<evidence type="ECO:0000256" key="6">
    <source>
        <dbReference type="RuleBase" id="RU000320"/>
    </source>
</evidence>
<keyword evidence="5" id="KW-0813">Transport</keyword>
<dbReference type="EMBL" id="CP002243">
    <property type="protein sequence ID" value="AEI74723.1"/>
    <property type="molecule type" value="Genomic_DNA"/>
</dbReference>
<keyword evidence="5" id="KW-0997">Cell inner membrane</keyword>
<proteinExistence type="inferred from homology"/>
<keyword evidence="2 5" id="KW-0812">Transmembrane</keyword>
<keyword evidence="5" id="KW-0520">NAD</keyword>
<dbReference type="GO" id="GO:0050136">
    <property type="term" value="F:NADH dehydrogenase (quinone) (non-electrogenic) activity"/>
    <property type="evidence" value="ECO:0007669"/>
    <property type="project" value="UniProtKB-UniRule"/>
</dbReference>
<comment type="subunit">
    <text evidence="5">NDH-1 is composed of 13 different subunits. Subunits NuoA, H, J, K, L, M, N constitute the membrane sector of the complex.</text>
</comment>
<sequence length="486" mass="53167">MTITVQQLIALLPLLIIGLTVVVVMLCIAWRRKHFINVILTTLGLSMAMLSLWYVVRNGPLDVTPLIRVDGFAIFYTGLVLMVSLATSTLAYAWLAGYSGNRDEFYLLLLIATIGGILLAYANHLTTLFLGAELMSIPLFGMVGYTFKQKKSLEASIKYALLSSAASSFLLFGMALVYVSTGQLSFNGIGQALNDGMLTQPMLLTGFGMMIIGLGFKLSLVPFHLWTPDVYQGAPAPVAIFLATSNKIAIFASVMRFLLYAPLTNNAVVRFLLAVIAFASMLCGNMMAFSQKNNIKRVLGYASVTHLGYLLVGLMTLQSHKLAFETVGIYLVGYMLASLGAFGVISLRSSPYSGQDVDSLYYYRGLFWHKPLLSSVLTVMMLSLAGIPMTLGFIDKFYIIVLGVKSHLGWLTGSMIVGSIIGMIYYLRIVVILYLSPPKNRRIDTYSNWALTAGGIMLLLCSLLVLLLGLYPQPLITLVQLAQPLL</sequence>
<dbReference type="InterPro" id="IPR001750">
    <property type="entry name" value="ND/Mrp_TM"/>
</dbReference>
<dbReference type="STRING" id="903503.MEPCIT_062"/>
<feature type="transmembrane region" description="Helical" evidence="5">
    <location>
        <begin position="267"/>
        <end position="286"/>
    </location>
</feature>
<dbReference type="GO" id="GO:0005886">
    <property type="term" value="C:plasma membrane"/>
    <property type="evidence" value="ECO:0007669"/>
    <property type="project" value="UniProtKB-SubCell"/>
</dbReference>
<comment type="subcellular location">
    <subcellularLocation>
        <location evidence="5">Cell inner membrane</location>
        <topology evidence="5">Multi-pass membrane protein</topology>
    </subcellularLocation>
    <subcellularLocation>
        <location evidence="1">Endomembrane system</location>
        <topology evidence="1">Multi-pass membrane protein</topology>
    </subcellularLocation>
    <subcellularLocation>
        <location evidence="6">Membrane</location>
        <topology evidence="6">Multi-pass membrane protein</topology>
    </subcellularLocation>
</comment>
<dbReference type="KEGG" id="men:MEPCIT_062"/>
<evidence type="ECO:0000256" key="1">
    <source>
        <dbReference type="ARBA" id="ARBA00004127"/>
    </source>
</evidence>
<organism evidence="8 9">
    <name type="scientific">Moranella endobia (strain PCIT)</name>
    <dbReference type="NCBI Taxonomy" id="903503"/>
    <lineage>
        <taxon>Bacteria</taxon>
        <taxon>Pseudomonadati</taxon>
        <taxon>Pseudomonadota</taxon>
        <taxon>Gammaproteobacteria</taxon>
        <taxon>Enterobacterales</taxon>
        <taxon>Enterobacteriaceae</taxon>
        <taxon>Candidatus Moranella</taxon>
    </lineage>
</organism>
<dbReference type="GO" id="GO:0048038">
    <property type="term" value="F:quinone binding"/>
    <property type="evidence" value="ECO:0007669"/>
    <property type="project" value="UniProtKB-KW"/>
</dbReference>
<evidence type="ECO:0000256" key="3">
    <source>
        <dbReference type="ARBA" id="ARBA00022989"/>
    </source>
</evidence>
<gene>
    <name evidence="5 8" type="primary">nuoN</name>
    <name evidence="8" type="ordered locus">MEPCIT_062</name>
</gene>
<dbReference type="OrthoDB" id="9768329at2"/>
<dbReference type="eggNOG" id="COG1007">
    <property type="taxonomic scope" value="Bacteria"/>
</dbReference>
<evidence type="ECO:0000256" key="4">
    <source>
        <dbReference type="ARBA" id="ARBA00023136"/>
    </source>
</evidence>
<comment type="function">
    <text evidence="5">NDH-1 shuttles electrons from NADH, via FMN and iron-sulfur (Fe-S) centers, to quinones in the respiratory chain. The immediate electron acceptor for the enzyme in this species is believed to be ubiquinone. Couples the redox reaction to proton translocation (for every two electrons transferred, four hydrogen ions are translocated across the cytoplasmic membrane), and thus conserves the redox energy in a proton gradient.</text>
</comment>
<keyword evidence="5" id="KW-0874">Quinone</keyword>
<evidence type="ECO:0000313" key="8">
    <source>
        <dbReference type="EMBL" id="AEI74723.1"/>
    </source>
</evidence>
<dbReference type="Pfam" id="PF00361">
    <property type="entry name" value="Proton_antipo_M"/>
    <property type="match status" value="1"/>
</dbReference>
<feature type="transmembrane region" description="Helical" evidence="5">
    <location>
        <begin position="448"/>
        <end position="471"/>
    </location>
</feature>
<dbReference type="HOGENOM" id="CLU_007100_1_5_6"/>
<dbReference type="NCBIfam" id="TIGR01770">
    <property type="entry name" value="NDH_I_N"/>
    <property type="match status" value="1"/>
</dbReference>
<feature type="transmembrane region" description="Helical" evidence="5">
    <location>
        <begin position="329"/>
        <end position="347"/>
    </location>
</feature>
<name>F7XX97_MOREP</name>
<protein>
    <recommendedName>
        <fullName evidence="5">NADH-quinone oxidoreductase subunit N</fullName>
        <ecNumber evidence="5">7.1.1.-</ecNumber>
    </recommendedName>
    <alternativeName>
        <fullName evidence="5">NADH dehydrogenase I subunit N</fullName>
    </alternativeName>
    <alternativeName>
        <fullName evidence="5">NDH-1 subunit N</fullName>
    </alternativeName>
</protein>
<dbReference type="RefSeq" id="WP_013975474.1">
    <property type="nucleotide sequence ID" value="NC_015735.1"/>
</dbReference>
<feature type="transmembrane region" description="Helical" evidence="5">
    <location>
        <begin position="298"/>
        <end position="317"/>
    </location>
</feature>
<feature type="transmembrane region" description="Helical" evidence="5">
    <location>
        <begin position="74"/>
        <end position="93"/>
    </location>
</feature>
<dbReference type="PANTHER" id="PTHR22773">
    <property type="entry name" value="NADH DEHYDROGENASE"/>
    <property type="match status" value="1"/>
</dbReference>
<keyword evidence="3 5" id="KW-1133">Transmembrane helix</keyword>
<reference evidence="8 9" key="2">
    <citation type="journal article" date="2011" name="Curr. Biol.">
        <title>An interdependent metabolic patchwork in the nested symbiosis of mealybugs.</title>
        <authorList>
            <person name="McCutcheon J.P."/>
            <person name="von Dohlen C.D."/>
        </authorList>
    </citation>
    <scope>NUCLEOTIDE SEQUENCE [LARGE SCALE GENOMIC DNA]</scope>
    <source>
        <strain evidence="8 9">PCIT</strain>
    </source>
</reference>
<keyword evidence="5" id="KW-1278">Translocase</keyword>
<dbReference type="AlphaFoldDB" id="F7XX97"/>
<reference key="1">
    <citation type="submission" date="2010-09" db="EMBL/GenBank/DDBJ databases">
        <title>An interdependent metabolic patchwork in the nested three-way symbiosis of mealybugs.</title>
        <authorList>
            <person name="McCutcheon J.P."/>
            <person name="von Dohlen C.D."/>
        </authorList>
    </citation>
    <scope>NUCLEOTIDE SEQUENCE</scope>
    <source>
        <strain>PCIT</strain>
    </source>
</reference>
<feature type="transmembrane region" description="Helical" evidence="5">
    <location>
        <begin position="414"/>
        <end position="436"/>
    </location>
</feature>
<feature type="transmembrane region" description="Helical" evidence="5">
    <location>
        <begin position="159"/>
        <end position="181"/>
    </location>
</feature>
<feature type="transmembrane region" description="Helical" evidence="5">
    <location>
        <begin position="6"/>
        <end position="28"/>
    </location>
</feature>
<dbReference type="GO" id="GO:0012505">
    <property type="term" value="C:endomembrane system"/>
    <property type="evidence" value="ECO:0007669"/>
    <property type="project" value="UniProtKB-SubCell"/>
</dbReference>
<keyword evidence="9" id="KW-1185">Reference proteome</keyword>